<evidence type="ECO:0000259" key="7">
    <source>
        <dbReference type="Pfam" id="PF04130"/>
    </source>
</evidence>
<evidence type="ECO:0000313" key="8">
    <source>
        <dbReference type="EMBL" id="GKT25310.1"/>
    </source>
</evidence>
<evidence type="ECO:0000256" key="3">
    <source>
        <dbReference type="ARBA" id="ARBA00022490"/>
    </source>
</evidence>
<name>A0ABQ5K364_9EUKA</name>
<dbReference type="Gene3D" id="1.20.120.1900">
    <property type="entry name" value="Gamma-tubulin complex, C-terminal domain"/>
    <property type="match status" value="1"/>
</dbReference>
<evidence type="ECO:0000256" key="4">
    <source>
        <dbReference type="ARBA" id="ARBA00022701"/>
    </source>
</evidence>
<dbReference type="InterPro" id="IPR040457">
    <property type="entry name" value="GCP_C"/>
</dbReference>
<gene>
    <name evidence="8" type="ORF">ADUPG1_012998</name>
</gene>
<feature type="domain" description="Gamma tubulin complex component C-terminal" evidence="7">
    <location>
        <begin position="340"/>
        <end position="656"/>
    </location>
</feature>
<feature type="region of interest" description="Disordered" evidence="6">
    <location>
        <begin position="248"/>
        <end position="267"/>
    </location>
</feature>
<keyword evidence="4" id="KW-0493">Microtubule</keyword>
<feature type="compositionally biased region" description="Basic and acidic residues" evidence="6">
    <location>
        <begin position="35"/>
        <end position="51"/>
    </location>
</feature>
<comment type="similarity">
    <text evidence="2">Belongs to the TUBGCP family.</text>
</comment>
<evidence type="ECO:0000256" key="5">
    <source>
        <dbReference type="ARBA" id="ARBA00023212"/>
    </source>
</evidence>
<organism evidence="8 9">
    <name type="scientific">Aduncisulcus paluster</name>
    <dbReference type="NCBI Taxonomy" id="2918883"/>
    <lineage>
        <taxon>Eukaryota</taxon>
        <taxon>Metamonada</taxon>
        <taxon>Carpediemonas-like organisms</taxon>
        <taxon>Aduncisulcus</taxon>
    </lineage>
</organism>
<evidence type="ECO:0000313" key="9">
    <source>
        <dbReference type="Proteomes" id="UP001057375"/>
    </source>
</evidence>
<keyword evidence="9" id="KW-1185">Reference proteome</keyword>
<comment type="subcellular location">
    <subcellularLocation>
        <location evidence="1">Cytoplasm</location>
        <location evidence="1">Cytoskeleton</location>
    </subcellularLocation>
</comment>
<sequence>MRSNKIIIAETIKDVKKERKREKRRQATPSYRKHEKQEFMEDHEDIEYSRSSEFHQTFETLPFSKTDIIKEKEALLKRYGIDISESSYEAEEVIHKPDDSKIRDHKYSSSEHDEDYEYKSSSSSPKIISSPSKEIHSDEMLQSEQISDIIIPDGEVDIPIKDKDIEDSNVSPISSPRSSIDASKRYPLVNIESLEEEDKNDYIFELKQIFAEYEHQKHPLKHLSPCSSFYFMADHGGILNSSLDIIPKKHSKGNRKRTKKGRNQGSRDKILSYFDPSKLDKILSHLSCPPTILDIVSSPISMSKAPIILYLDLVLKVILLNDSVFASSYSRYLAKYRPHQYSLKTALEEARFEPVETELVTLSASTDKTKRLERIYSPYACFKLKKKLPHEVTEASKEPPKPSCILPPLSPLCWVGFACLEHSTSFLLSLSIPSPLYSLFTPSLISSLNYVNIILLHIALTHCIVTHAHRNILVGARACKFSSKRIKKTVAMSSAMCSAISALQEAMCGNIKESTDSMLYKTLSRSIDRENEVLMKENLNRWFLNISNNACFLGSADLDIRICILNLCAVIVTFGMIVGDYVDFCIEADKISDLYSSAEEARKREKEFSQISARVAELVREFMEVMRAFINICHRKELTRHVAKLFAVMSDLSDWYAGLEK</sequence>
<feature type="region of interest" description="Disordered" evidence="6">
    <location>
        <begin position="17"/>
        <end position="51"/>
    </location>
</feature>
<feature type="compositionally biased region" description="Basic and acidic residues" evidence="6">
    <location>
        <begin position="92"/>
        <end position="111"/>
    </location>
</feature>
<accession>A0ABQ5K364</accession>
<feature type="compositionally biased region" description="Basic residues" evidence="6">
    <location>
        <begin position="18"/>
        <end position="34"/>
    </location>
</feature>
<comment type="caution">
    <text evidence="8">The sequence shown here is derived from an EMBL/GenBank/DDBJ whole genome shotgun (WGS) entry which is preliminary data.</text>
</comment>
<dbReference type="Pfam" id="PF04130">
    <property type="entry name" value="GCP_C_terminal"/>
    <property type="match status" value="1"/>
</dbReference>
<keyword evidence="5" id="KW-0206">Cytoskeleton</keyword>
<dbReference type="Proteomes" id="UP001057375">
    <property type="component" value="Unassembled WGS sequence"/>
</dbReference>
<dbReference type="InterPro" id="IPR042241">
    <property type="entry name" value="GCP_C_sf"/>
</dbReference>
<evidence type="ECO:0000256" key="1">
    <source>
        <dbReference type="ARBA" id="ARBA00004245"/>
    </source>
</evidence>
<evidence type="ECO:0000256" key="6">
    <source>
        <dbReference type="SAM" id="MobiDB-lite"/>
    </source>
</evidence>
<feature type="compositionally biased region" description="Low complexity" evidence="6">
    <location>
        <begin position="119"/>
        <end position="132"/>
    </location>
</feature>
<dbReference type="EMBL" id="BQXS01012579">
    <property type="protein sequence ID" value="GKT25310.1"/>
    <property type="molecule type" value="Genomic_DNA"/>
</dbReference>
<evidence type="ECO:0000256" key="2">
    <source>
        <dbReference type="ARBA" id="ARBA00010337"/>
    </source>
</evidence>
<protein>
    <recommendedName>
        <fullName evidence="7">Gamma tubulin complex component C-terminal domain-containing protein</fullName>
    </recommendedName>
</protein>
<feature type="compositionally biased region" description="Basic residues" evidence="6">
    <location>
        <begin position="248"/>
        <end position="262"/>
    </location>
</feature>
<feature type="region of interest" description="Disordered" evidence="6">
    <location>
        <begin position="90"/>
        <end position="139"/>
    </location>
</feature>
<proteinExistence type="inferred from homology"/>
<keyword evidence="3" id="KW-0963">Cytoplasm</keyword>
<reference evidence="8" key="1">
    <citation type="submission" date="2022-03" db="EMBL/GenBank/DDBJ databases">
        <title>Draft genome sequence of Aduncisulcus paluster, a free-living microaerophilic Fornicata.</title>
        <authorList>
            <person name="Yuyama I."/>
            <person name="Kume K."/>
            <person name="Tamura T."/>
            <person name="Inagaki Y."/>
            <person name="Hashimoto T."/>
        </authorList>
    </citation>
    <scope>NUCLEOTIDE SEQUENCE</scope>
    <source>
        <strain evidence="8">NY0171</strain>
    </source>
</reference>